<dbReference type="PROSITE" id="PS50923">
    <property type="entry name" value="SUSHI"/>
    <property type="match status" value="1"/>
</dbReference>
<evidence type="ECO:0000256" key="2">
    <source>
        <dbReference type="PROSITE-ProRule" id="PRU00302"/>
    </source>
</evidence>
<dbReference type="EMBL" id="JAIZAY010000020">
    <property type="protein sequence ID" value="KAJ8022327.1"/>
    <property type="molecule type" value="Genomic_DNA"/>
</dbReference>
<dbReference type="InterPro" id="IPR000436">
    <property type="entry name" value="Sushi_SCR_CCP_dom"/>
</dbReference>
<dbReference type="Proteomes" id="UP001152320">
    <property type="component" value="Chromosome 20"/>
</dbReference>
<dbReference type="InterPro" id="IPR035976">
    <property type="entry name" value="Sushi/SCR/CCP_sf"/>
</dbReference>
<evidence type="ECO:0000313" key="7">
    <source>
        <dbReference type="Proteomes" id="UP001152320"/>
    </source>
</evidence>
<proteinExistence type="predicted"/>
<feature type="signal peptide" evidence="4">
    <location>
        <begin position="1"/>
        <end position="28"/>
    </location>
</feature>
<keyword evidence="7" id="KW-1185">Reference proteome</keyword>
<reference evidence="6" key="1">
    <citation type="submission" date="2021-10" db="EMBL/GenBank/DDBJ databases">
        <title>Tropical sea cucumber genome reveals ecological adaptation and Cuvierian tubules defense mechanism.</title>
        <authorList>
            <person name="Chen T."/>
        </authorList>
    </citation>
    <scope>NUCLEOTIDE SEQUENCE</scope>
    <source>
        <strain evidence="6">Nanhai2018</strain>
        <tissue evidence="6">Muscle</tissue>
    </source>
</reference>
<dbReference type="SUPFAM" id="SSF57535">
    <property type="entry name" value="Complement control module/SCR domain"/>
    <property type="match status" value="1"/>
</dbReference>
<sequence>MERFECLQILKNTEIILILLCCLDGSNGQTCSPNDCHKSYFSAPLILTPDETCYGNGVQVQLDCPPGYILNGPDWNACSFGTWILPPSVCEDDPDYNPKTSPFGTSSTNTSMTSEFETTSVKSTSNTTFVITEEDGKTNSTFQSFTTIKDGSTSDVYSTEPTGKD</sequence>
<feature type="domain" description="Sushi" evidence="5">
    <location>
        <begin position="29"/>
        <end position="92"/>
    </location>
</feature>
<comment type="caution">
    <text evidence="6">The sequence shown here is derived from an EMBL/GenBank/DDBJ whole genome shotgun (WGS) entry which is preliminary data.</text>
</comment>
<keyword evidence="2" id="KW-0768">Sushi</keyword>
<evidence type="ECO:0000256" key="4">
    <source>
        <dbReference type="SAM" id="SignalP"/>
    </source>
</evidence>
<accession>A0A9Q0YGR5</accession>
<evidence type="ECO:0000313" key="6">
    <source>
        <dbReference type="EMBL" id="KAJ8022327.1"/>
    </source>
</evidence>
<evidence type="ECO:0000259" key="5">
    <source>
        <dbReference type="PROSITE" id="PS50923"/>
    </source>
</evidence>
<dbReference type="AlphaFoldDB" id="A0A9Q0YGR5"/>
<feature type="region of interest" description="Disordered" evidence="3">
    <location>
        <begin position="142"/>
        <end position="165"/>
    </location>
</feature>
<organism evidence="6 7">
    <name type="scientific">Holothuria leucospilota</name>
    <name type="common">Black long sea cucumber</name>
    <name type="synonym">Mertensiothuria leucospilota</name>
    <dbReference type="NCBI Taxonomy" id="206669"/>
    <lineage>
        <taxon>Eukaryota</taxon>
        <taxon>Metazoa</taxon>
        <taxon>Echinodermata</taxon>
        <taxon>Eleutherozoa</taxon>
        <taxon>Echinozoa</taxon>
        <taxon>Holothuroidea</taxon>
        <taxon>Aspidochirotacea</taxon>
        <taxon>Aspidochirotida</taxon>
        <taxon>Holothuriidae</taxon>
        <taxon>Holothuria</taxon>
    </lineage>
</organism>
<evidence type="ECO:0000256" key="1">
    <source>
        <dbReference type="ARBA" id="ARBA00023157"/>
    </source>
</evidence>
<name>A0A9Q0YGR5_HOLLE</name>
<protein>
    <recommendedName>
        <fullName evidence="5">Sushi domain-containing protein</fullName>
    </recommendedName>
</protein>
<gene>
    <name evidence="6" type="ORF">HOLleu_37193</name>
</gene>
<evidence type="ECO:0000256" key="3">
    <source>
        <dbReference type="SAM" id="MobiDB-lite"/>
    </source>
</evidence>
<feature type="chain" id="PRO_5040152093" description="Sushi domain-containing protein" evidence="4">
    <location>
        <begin position="29"/>
        <end position="165"/>
    </location>
</feature>
<keyword evidence="4" id="KW-0732">Signal</keyword>
<comment type="caution">
    <text evidence="2">Lacks conserved residue(s) required for the propagation of feature annotation.</text>
</comment>
<dbReference type="Gene3D" id="2.10.70.10">
    <property type="entry name" value="Complement Module, domain 1"/>
    <property type="match status" value="1"/>
</dbReference>
<keyword evidence="1" id="KW-1015">Disulfide bond</keyword>